<evidence type="ECO:0000313" key="6">
    <source>
        <dbReference type="EMBL" id="VEE12127.1"/>
    </source>
</evidence>
<protein>
    <submittedName>
        <fullName evidence="6">DNA-binding transcriptional regulator MelR</fullName>
    </submittedName>
</protein>
<dbReference type="EMBL" id="LR134289">
    <property type="protein sequence ID" value="VEE12127.1"/>
    <property type="molecule type" value="Genomic_DNA"/>
</dbReference>
<proteinExistence type="predicted"/>
<dbReference type="SUPFAM" id="SSF46689">
    <property type="entry name" value="Homeodomain-like"/>
    <property type="match status" value="1"/>
</dbReference>
<dbReference type="Gene3D" id="1.10.10.60">
    <property type="entry name" value="Homeodomain-like"/>
    <property type="match status" value="1"/>
</dbReference>
<dbReference type="PANTHER" id="PTHR43280">
    <property type="entry name" value="ARAC-FAMILY TRANSCRIPTIONAL REGULATOR"/>
    <property type="match status" value="1"/>
</dbReference>
<evidence type="ECO:0000256" key="3">
    <source>
        <dbReference type="ARBA" id="ARBA00023163"/>
    </source>
</evidence>
<feature type="transmembrane region" description="Helical" evidence="4">
    <location>
        <begin position="154"/>
        <end position="175"/>
    </location>
</feature>
<keyword evidence="3" id="KW-0804">Transcription</keyword>
<dbReference type="SMART" id="SM00342">
    <property type="entry name" value="HTH_ARAC"/>
    <property type="match status" value="1"/>
</dbReference>
<evidence type="ECO:0000259" key="5">
    <source>
        <dbReference type="PROSITE" id="PS01124"/>
    </source>
</evidence>
<reference evidence="6 7" key="1">
    <citation type="submission" date="2018-12" db="EMBL/GenBank/DDBJ databases">
        <authorList>
            <consortium name="Pathogen Informatics"/>
        </authorList>
    </citation>
    <scope>NUCLEOTIDE SEQUENCE [LARGE SCALE GENOMIC DNA]</scope>
    <source>
        <strain evidence="6 7">NCTC11432</strain>
    </source>
</reference>
<dbReference type="OrthoDB" id="6283866at2"/>
<feature type="domain" description="HTH araC/xylS-type" evidence="5">
    <location>
        <begin position="218"/>
        <end position="322"/>
    </location>
</feature>
<keyword evidence="4" id="KW-0472">Membrane</keyword>
<keyword evidence="4" id="KW-0812">Transmembrane</keyword>
<gene>
    <name evidence="6" type="ORF">NCTC11432_05144</name>
</gene>
<feature type="transmembrane region" description="Helical" evidence="4">
    <location>
        <begin position="64"/>
        <end position="81"/>
    </location>
</feature>
<feature type="transmembrane region" description="Helical" evidence="4">
    <location>
        <begin position="12"/>
        <end position="32"/>
    </location>
</feature>
<keyword evidence="2 6" id="KW-0238">DNA-binding</keyword>
<dbReference type="Proteomes" id="UP000279227">
    <property type="component" value="Chromosome"/>
</dbReference>
<dbReference type="AlphaFoldDB" id="A0A448BC65"/>
<dbReference type="GO" id="GO:0003700">
    <property type="term" value="F:DNA-binding transcription factor activity"/>
    <property type="evidence" value="ECO:0007669"/>
    <property type="project" value="InterPro"/>
</dbReference>
<dbReference type="GeneID" id="93022979"/>
<evidence type="ECO:0000256" key="1">
    <source>
        <dbReference type="ARBA" id="ARBA00023015"/>
    </source>
</evidence>
<evidence type="ECO:0000256" key="4">
    <source>
        <dbReference type="SAM" id="Phobius"/>
    </source>
</evidence>
<feature type="transmembrane region" description="Helical" evidence="4">
    <location>
        <begin position="87"/>
        <end position="107"/>
    </location>
</feature>
<name>A0A448BC65_CHRGE</name>
<dbReference type="Pfam" id="PF12833">
    <property type="entry name" value="HTH_18"/>
    <property type="match status" value="1"/>
</dbReference>
<dbReference type="InterPro" id="IPR009057">
    <property type="entry name" value="Homeodomain-like_sf"/>
</dbReference>
<feature type="transmembrane region" description="Helical" evidence="4">
    <location>
        <begin position="38"/>
        <end position="57"/>
    </location>
</feature>
<accession>A0A448BC65</accession>
<dbReference type="STRING" id="525257.HMPREF0204_14660"/>
<dbReference type="KEGG" id="cgle:NCTC11432_05144"/>
<evidence type="ECO:0000313" key="7">
    <source>
        <dbReference type="Proteomes" id="UP000279227"/>
    </source>
</evidence>
<dbReference type="PROSITE" id="PS01124">
    <property type="entry name" value="HTH_ARAC_FAMILY_2"/>
    <property type="match status" value="1"/>
</dbReference>
<dbReference type="RefSeq" id="WP_002980753.1">
    <property type="nucleotide sequence ID" value="NZ_CP068486.1"/>
</dbReference>
<organism evidence="6 7">
    <name type="scientific">Chryseobacterium gleum</name>
    <name type="common">Flavobacterium gleum</name>
    <dbReference type="NCBI Taxonomy" id="250"/>
    <lineage>
        <taxon>Bacteria</taxon>
        <taxon>Pseudomonadati</taxon>
        <taxon>Bacteroidota</taxon>
        <taxon>Flavobacteriia</taxon>
        <taxon>Flavobacteriales</taxon>
        <taxon>Weeksellaceae</taxon>
        <taxon>Chryseobacterium group</taxon>
        <taxon>Chryseobacterium</taxon>
    </lineage>
</organism>
<evidence type="ECO:0000256" key="2">
    <source>
        <dbReference type="ARBA" id="ARBA00023125"/>
    </source>
</evidence>
<keyword evidence="1" id="KW-0805">Transcription regulation</keyword>
<dbReference type="InterPro" id="IPR018060">
    <property type="entry name" value="HTH_AraC"/>
</dbReference>
<sequence length="327" mass="38774">MNYNKSKKKITLSFIFVMLIISLSFSILYYVWGLVMLVIHHLIISVFSLYIFIVVWNYKANFDFVHLIQIALYPYIAIYFISNMIFWEVMPINIIWGAVFPLGSLFLHNIKKTISVSIFTVASIILAPFISNIFGLSDTMSLAFKILSKDQLFILNYIDIFFFIMVIIIIVYQFYLHNEEYIEHRINEKNEINEPEEVIFYDESECDSQESVYDIKLNRIYESMVKHIEMEKSYTNPDFRLEDLAKIVGTNRSYASAALNKKGKTFNNFINWYRVEHVKRELQDNKKRMKEIYTGAGFRYHSTFVKVFEETVGVKPSKYQYIQKEPE</sequence>
<feature type="transmembrane region" description="Helical" evidence="4">
    <location>
        <begin position="114"/>
        <end position="134"/>
    </location>
</feature>
<dbReference type="PANTHER" id="PTHR43280:SF2">
    <property type="entry name" value="HTH-TYPE TRANSCRIPTIONAL REGULATOR EXSA"/>
    <property type="match status" value="1"/>
</dbReference>
<dbReference type="GO" id="GO:0043565">
    <property type="term" value="F:sequence-specific DNA binding"/>
    <property type="evidence" value="ECO:0007669"/>
    <property type="project" value="InterPro"/>
</dbReference>
<keyword evidence="4" id="KW-1133">Transmembrane helix</keyword>